<keyword evidence="6" id="KW-0393">Immunoglobulin domain</keyword>
<dbReference type="Pfam" id="PF07686">
    <property type="entry name" value="V-set"/>
    <property type="match status" value="1"/>
</dbReference>
<gene>
    <name evidence="9" type="ORF">J4Q44_G00021940</name>
</gene>
<reference evidence="9 10" key="1">
    <citation type="submission" date="2021-04" db="EMBL/GenBank/DDBJ databases">
        <authorList>
            <person name="De Guttry C."/>
            <person name="Zahm M."/>
            <person name="Klopp C."/>
            <person name="Cabau C."/>
            <person name="Louis A."/>
            <person name="Berthelot C."/>
            <person name="Parey E."/>
            <person name="Roest Crollius H."/>
            <person name="Montfort J."/>
            <person name="Robinson-Rechavi M."/>
            <person name="Bucao C."/>
            <person name="Bouchez O."/>
            <person name="Gislard M."/>
            <person name="Lluch J."/>
            <person name="Milhes M."/>
            <person name="Lampietro C."/>
            <person name="Lopez Roques C."/>
            <person name="Donnadieu C."/>
            <person name="Braasch I."/>
            <person name="Desvignes T."/>
            <person name="Postlethwait J."/>
            <person name="Bobe J."/>
            <person name="Wedekind C."/>
            <person name="Guiguen Y."/>
        </authorList>
    </citation>
    <scope>NUCLEOTIDE SEQUENCE [LARGE SCALE GENOMIC DNA]</scope>
    <source>
        <strain evidence="9">Cs_M1</strain>
        <tissue evidence="9">Blood</tissue>
    </source>
</reference>
<dbReference type="GO" id="GO:0009897">
    <property type="term" value="C:external side of plasma membrane"/>
    <property type="evidence" value="ECO:0007669"/>
    <property type="project" value="TreeGrafter"/>
</dbReference>
<evidence type="ECO:0000259" key="8">
    <source>
        <dbReference type="PROSITE" id="PS50835"/>
    </source>
</evidence>
<dbReference type="SUPFAM" id="SSF48726">
    <property type="entry name" value="Immunoglobulin"/>
    <property type="match status" value="2"/>
</dbReference>
<dbReference type="SMART" id="SM00409">
    <property type="entry name" value="IG"/>
    <property type="match status" value="2"/>
</dbReference>
<dbReference type="InterPro" id="IPR036179">
    <property type="entry name" value="Ig-like_dom_sf"/>
</dbReference>
<dbReference type="InterPro" id="IPR013783">
    <property type="entry name" value="Ig-like_fold"/>
</dbReference>
<keyword evidence="5" id="KW-0325">Glycoprotein</keyword>
<dbReference type="GO" id="GO:0001817">
    <property type="term" value="P:regulation of cytokine production"/>
    <property type="evidence" value="ECO:0007669"/>
    <property type="project" value="TreeGrafter"/>
</dbReference>
<evidence type="ECO:0000256" key="1">
    <source>
        <dbReference type="ARBA" id="ARBA00004370"/>
    </source>
</evidence>
<organism evidence="9 10">
    <name type="scientific">Coregonus suidteri</name>
    <dbReference type="NCBI Taxonomy" id="861788"/>
    <lineage>
        <taxon>Eukaryota</taxon>
        <taxon>Metazoa</taxon>
        <taxon>Chordata</taxon>
        <taxon>Craniata</taxon>
        <taxon>Vertebrata</taxon>
        <taxon>Euteleostomi</taxon>
        <taxon>Actinopterygii</taxon>
        <taxon>Neopterygii</taxon>
        <taxon>Teleostei</taxon>
        <taxon>Protacanthopterygii</taxon>
        <taxon>Salmoniformes</taxon>
        <taxon>Salmonidae</taxon>
        <taxon>Coregoninae</taxon>
        <taxon>Coregonus</taxon>
    </lineage>
</organism>
<dbReference type="Proteomes" id="UP001356427">
    <property type="component" value="Unassembled WGS sequence"/>
</dbReference>
<dbReference type="PANTHER" id="PTHR24100">
    <property type="entry name" value="BUTYROPHILIN"/>
    <property type="match status" value="1"/>
</dbReference>
<evidence type="ECO:0000256" key="4">
    <source>
        <dbReference type="ARBA" id="ARBA00023157"/>
    </source>
</evidence>
<keyword evidence="3" id="KW-0472">Membrane</keyword>
<keyword evidence="4" id="KW-1015">Disulfide bond</keyword>
<evidence type="ECO:0000256" key="3">
    <source>
        <dbReference type="ARBA" id="ARBA00023136"/>
    </source>
</evidence>
<evidence type="ECO:0000256" key="5">
    <source>
        <dbReference type="ARBA" id="ARBA00023180"/>
    </source>
</evidence>
<dbReference type="SMART" id="SM00406">
    <property type="entry name" value="IGv"/>
    <property type="match status" value="1"/>
</dbReference>
<dbReference type="PROSITE" id="PS50835">
    <property type="entry name" value="IG_LIKE"/>
    <property type="match status" value="1"/>
</dbReference>
<protein>
    <recommendedName>
        <fullName evidence="8">Ig-like domain-containing protein</fullName>
    </recommendedName>
</protein>
<dbReference type="InterPro" id="IPR007110">
    <property type="entry name" value="Ig-like_dom"/>
</dbReference>
<keyword evidence="10" id="KW-1185">Reference proteome</keyword>
<evidence type="ECO:0000256" key="2">
    <source>
        <dbReference type="ARBA" id="ARBA00022729"/>
    </source>
</evidence>
<dbReference type="InterPro" id="IPR003599">
    <property type="entry name" value="Ig_sub"/>
</dbReference>
<dbReference type="FunFam" id="2.60.40.10:FF:000142">
    <property type="entry name" value="V-set domain-containing T-cell activation inhibitor 1"/>
    <property type="match status" value="1"/>
</dbReference>
<comment type="caution">
    <text evidence="9">The sequence shown here is derived from an EMBL/GenBank/DDBJ whole genome shotgun (WGS) entry which is preliminary data.</text>
</comment>
<proteinExistence type="predicted"/>
<dbReference type="InterPro" id="IPR050504">
    <property type="entry name" value="IgSF_BTN/MOG"/>
</dbReference>
<feature type="chain" id="PRO_5042981625" description="Ig-like domain-containing protein" evidence="7">
    <location>
        <begin position="20"/>
        <end position="381"/>
    </location>
</feature>
<dbReference type="GO" id="GO:1903037">
    <property type="term" value="P:regulation of leukocyte cell-cell adhesion"/>
    <property type="evidence" value="ECO:0007669"/>
    <property type="project" value="UniProtKB-ARBA"/>
</dbReference>
<sequence>MGLHVVSILFIIMISSVVTTTSLQPREVASPGSDITLSCSFPPSKNLNLNHLIVNWQRGESEVVHSYYNGRDQLERQSVVYKGRTHLFEDQLTVGNASLRLSGVQPSDQGQYTCYVTDEQRSTQESLQLLVAAPYDEPRMSVQATCDGFVVTLRASQGFPQPEVLWGGVMGSNTTMELDSRGRYELESEVTLRLNSTLTVTADLKLRVLDQSFTKSLTLHPPPAIIEVQFLISPMGVAAPGSDITLSCYFPPSKNLNLKYLIVNWQHGESEVVHSYYYGRDQLERQSVVYKGRTHLFEDQIAVGNASLRLSGSHSRIGLDSRGRYEVHSSMEVRPNSTLTIIGEMRLDVLNQSFTRSLTLHPLPECCEVSLAPGADWLWDY</sequence>
<comment type="subcellular location">
    <subcellularLocation>
        <location evidence="1">Membrane</location>
    </subcellularLocation>
</comment>
<dbReference type="Gene3D" id="2.60.40.10">
    <property type="entry name" value="Immunoglobulins"/>
    <property type="match status" value="2"/>
</dbReference>
<feature type="signal peptide" evidence="7">
    <location>
        <begin position="1"/>
        <end position="19"/>
    </location>
</feature>
<dbReference type="AlphaFoldDB" id="A0AAN8MBG0"/>
<feature type="domain" description="Ig-like" evidence="8">
    <location>
        <begin position="15"/>
        <end position="128"/>
    </location>
</feature>
<evidence type="ECO:0000256" key="7">
    <source>
        <dbReference type="SAM" id="SignalP"/>
    </source>
</evidence>
<dbReference type="GO" id="GO:0005102">
    <property type="term" value="F:signaling receptor binding"/>
    <property type="evidence" value="ECO:0007669"/>
    <property type="project" value="TreeGrafter"/>
</dbReference>
<evidence type="ECO:0000256" key="6">
    <source>
        <dbReference type="ARBA" id="ARBA00023319"/>
    </source>
</evidence>
<dbReference type="GO" id="GO:0050863">
    <property type="term" value="P:regulation of T cell activation"/>
    <property type="evidence" value="ECO:0007669"/>
    <property type="project" value="UniProtKB-ARBA"/>
</dbReference>
<keyword evidence="2 7" id="KW-0732">Signal</keyword>
<dbReference type="GO" id="GO:0050852">
    <property type="term" value="P:T cell receptor signaling pathway"/>
    <property type="evidence" value="ECO:0007669"/>
    <property type="project" value="TreeGrafter"/>
</dbReference>
<evidence type="ECO:0000313" key="10">
    <source>
        <dbReference type="Proteomes" id="UP001356427"/>
    </source>
</evidence>
<accession>A0AAN8MBG0</accession>
<evidence type="ECO:0000313" key="9">
    <source>
        <dbReference type="EMBL" id="KAK6326549.1"/>
    </source>
</evidence>
<name>A0AAN8MBG0_9TELE</name>
<dbReference type="EMBL" id="JAGTTL010000002">
    <property type="protein sequence ID" value="KAK6326549.1"/>
    <property type="molecule type" value="Genomic_DNA"/>
</dbReference>
<dbReference type="InterPro" id="IPR013106">
    <property type="entry name" value="Ig_V-set"/>
</dbReference>